<protein>
    <submittedName>
        <fullName evidence="2">Uncharacterized protein</fullName>
    </submittedName>
</protein>
<proteinExistence type="predicted"/>
<gene>
    <name evidence="2" type="ORF">CDAR_164501</name>
</gene>
<dbReference type="AlphaFoldDB" id="A0AAV4QQV3"/>
<reference evidence="2 3" key="1">
    <citation type="submission" date="2021-06" db="EMBL/GenBank/DDBJ databases">
        <title>Caerostris darwini draft genome.</title>
        <authorList>
            <person name="Kono N."/>
            <person name="Arakawa K."/>
        </authorList>
    </citation>
    <scope>NUCLEOTIDE SEQUENCE [LARGE SCALE GENOMIC DNA]</scope>
</reference>
<accession>A0AAV4QQV3</accession>
<name>A0AAV4QQV3_9ARAC</name>
<dbReference type="Proteomes" id="UP001054837">
    <property type="component" value="Unassembled WGS sequence"/>
</dbReference>
<dbReference type="EMBL" id="BPLQ01004925">
    <property type="protein sequence ID" value="GIY11590.1"/>
    <property type="molecule type" value="Genomic_DNA"/>
</dbReference>
<keyword evidence="3" id="KW-1185">Reference proteome</keyword>
<keyword evidence="1" id="KW-0732">Signal</keyword>
<sequence>MNRSMMIALLVGLVLCAVVIEQAEAGGGLRWARLAKLALIAKALKGKKIFLPLPLPLPIPLFKEKHPPPACTFDDYEVMLSINGDILHRLLDQVSPNFPAFGPYCLLHVHHHTKAVIGYGLEQPHYGGHHGGYY</sequence>
<evidence type="ECO:0000256" key="1">
    <source>
        <dbReference type="SAM" id="SignalP"/>
    </source>
</evidence>
<evidence type="ECO:0000313" key="3">
    <source>
        <dbReference type="Proteomes" id="UP001054837"/>
    </source>
</evidence>
<comment type="caution">
    <text evidence="2">The sequence shown here is derived from an EMBL/GenBank/DDBJ whole genome shotgun (WGS) entry which is preliminary data.</text>
</comment>
<feature type="signal peptide" evidence="1">
    <location>
        <begin position="1"/>
        <end position="25"/>
    </location>
</feature>
<organism evidence="2 3">
    <name type="scientific">Caerostris darwini</name>
    <dbReference type="NCBI Taxonomy" id="1538125"/>
    <lineage>
        <taxon>Eukaryota</taxon>
        <taxon>Metazoa</taxon>
        <taxon>Ecdysozoa</taxon>
        <taxon>Arthropoda</taxon>
        <taxon>Chelicerata</taxon>
        <taxon>Arachnida</taxon>
        <taxon>Araneae</taxon>
        <taxon>Araneomorphae</taxon>
        <taxon>Entelegynae</taxon>
        <taxon>Araneoidea</taxon>
        <taxon>Araneidae</taxon>
        <taxon>Caerostris</taxon>
    </lineage>
</organism>
<evidence type="ECO:0000313" key="2">
    <source>
        <dbReference type="EMBL" id="GIY11590.1"/>
    </source>
</evidence>
<feature type="chain" id="PRO_5043416619" evidence="1">
    <location>
        <begin position="26"/>
        <end position="134"/>
    </location>
</feature>